<dbReference type="CDD" id="cd03220">
    <property type="entry name" value="ABC_KpsT_Wzt"/>
    <property type="match status" value="1"/>
</dbReference>
<evidence type="ECO:0000256" key="2">
    <source>
        <dbReference type="ARBA" id="ARBA00022448"/>
    </source>
</evidence>
<dbReference type="GO" id="GO:0140359">
    <property type="term" value="F:ABC-type transporter activity"/>
    <property type="evidence" value="ECO:0007669"/>
    <property type="project" value="InterPro"/>
</dbReference>
<dbReference type="InterPro" id="IPR027417">
    <property type="entry name" value="P-loop_NTPase"/>
</dbReference>
<evidence type="ECO:0000313" key="7">
    <source>
        <dbReference type="Proteomes" id="UP000320531"/>
    </source>
</evidence>
<dbReference type="GO" id="GO:0016887">
    <property type="term" value="F:ATP hydrolysis activity"/>
    <property type="evidence" value="ECO:0007669"/>
    <property type="project" value="InterPro"/>
</dbReference>
<reference evidence="6 7" key="1">
    <citation type="submission" date="2019-07" db="EMBL/GenBank/DDBJ databases">
        <title>Draft genome of C. aurimucosum strain 14-2523.</title>
        <authorList>
            <person name="Pacheco L.G.C."/>
            <person name="Aguiar E.R.G.R."/>
            <person name="Navas J."/>
            <person name="Santos C.S."/>
            <person name="Rocha D.J.P.G."/>
        </authorList>
    </citation>
    <scope>NUCLEOTIDE SEQUENCE [LARGE SCALE GENOMIC DNA]</scope>
    <source>
        <strain evidence="6 7">14-2523</strain>
    </source>
</reference>
<keyword evidence="4 6" id="KW-0067">ATP-binding</keyword>
<dbReference type="PANTHER" id="PTHR46743">
    <property type="entry name" value="TEICHOIC ACIDS EXPORT ATP-BINDING PROTEIN TAGH"/>
    <property type="match status" value="1"/>
</dbReference>
<evidence type="ECO:0000313" key="6">
    <source>
        <dbReference type="EMBL" id="TVU57074.1"/>
    </source>
</evidence>
<dbReference type="Pfam" id="PF00005">
    <property type="entry name" value="ABC_tran"/>
    <property type="match status" value="1"/>
</dbReference>
<dbReference type="Proteomes" id="UP000320531">
    <property type="component" value="Unassembled WGS sequence"/>
</dbReference>
<dbReference type="InterPro" id="IPR003593">
    <property type="entry name" value="AAA+_ATPase"/>
</dbReference>
<dbReference type="InterPro" id="IPR015860">
    <property type="entry name" value="ABC_transpr_TagH-like"/>
</dbReference>
<dbReference type="AlphaFoldDB" id="A0A558GJN1"/>
<dbReference type="InterPro" id="IPR050683">
    <property type="entry name" value="Bact_Polysacc_Export_ATP-bd"/>
</dbReference>
<dbReference type="GO" id="GO:0016020">
    <property type="term" value="C:membrane"/>
    <property type="evidence" value="ECO:0007669"/>
    <property type="project" value="InterPro"/>
</dbReference>
<evidence type="ECO:0000256" key="4">
    <source>
        <dbReference type="ARBA" id="ARBA00022840"/>
    </source>
</evidence>
<dbReference type="PROSITE" id="PS00211">
    <property type="entry name" value="ABC_TRANSPORTER_1"/>
    <property type="match status" value="1"/>
</dbReference>
<evidence type="ECO:0000256" key="1">
    <source>
        <dbReference type="ARBA" id="ARBA00005417"/>
    </source>
</evidence>
<sequence length="295" mass="32037">MQSPDSSTFGAQKRNMQVSNRTTVAVRNVSKFYRLTSAGSEMSLLPRKSNITVKALRKVSFVASAGESIGVVGRNGSGKSTLFRIIAGSEAPTAGEVLVSSNPTLLGVSSALQNNLSGKDNIILGLLAMGLTPDQAKNLWPGVAEWADIGEAVNRPLRTYSSGMRARLVFSISTSVRREILLVDEALSTGDSTFTSRARDRMNQYLNSAGTVFIVSHGAGTIQEYCNRALWLHNGEILMDAGAEDTTKAYVRWSKMMSRSQTERAESYLQSIRKSYAKPQIILDSEAAETLDMIQ</sequence>
<feature type="domain" description="ABC transporter" evidence="5">
    <location>
        <begin position="24"/>
        <end position="259"/>
    </location>
</feature>
<accession>A0A558GJN1</accession>
<dbReference type="EMBL" id="VMTY01000009">
    <property type="protein sequence ID" value="TVU57074.1"/>
    <property type="molecule type" value="Genomic_DNA"/>
</dbReference>
<keyword evidence="3" id="KW-0547">Nucleotide-binding</keyword>
<gene>
    <name evidence="6" type="ORF">FQK23_03970</name>
</gene>
<keyword evidence="2" id="KW-0813">Transport</keyword>
<dbReference type="GO" id="GO:0005524">
    <property type="term" value="F:ATP binding"/>
    <property type="evidence" value="ECO:0007669"/>
    <property type="project" value="UniProtKB-KW"/>
</dbReference>
<dbReference type="PROSITE" id="PS50893">
    <property type="entry name" value="ABC_TRANSPORTER_2"/>
    <property type="match status" value="1"/>
</dbReference>
<organism evidence="6 7">
    <name type="scientific">Corynebacterium aurimucosum</name>
    <dbReference type="NCBI Taxonomy" id="169292"/>
    <lineage>
        <taxon>Bacteria</taxon>
        <taxon>Bacillati</taxon>
        <taxon>Actinomycetota</taxon>
        <taxon>Actinomycetes</taxon>
        <taxon>Mycobacteriales</taxon>
        <taxon>Corynebacteriaceae</taxon>
        <taxon>Corynebacterium</taxon>
    </lineage>
</organism>
<dbReference type="InterPro" id="IPR017871">
    <property type="entry name" value="ABC_transporter-like_CS"/>
</dbReference>
<evidence type="ECO:0000259" key="5">
    <source>
        <dbReference type="PROSITE" id="PS50893"/>
    </source>
</evidence>
<dbReference type="SUPFAM" id="SSF52540">
    <property type="entry name" value="P-loop containing nucleoside triphosphate hydrolases"/>
    <property type="match status" value="1"/>
</dbReference>
<dbReference type="Gene3D" id="3.40.50.300">
    <property type="entry name" value="P-loop containing nucleotide triphosphate hydrolases"/>
    <property type="match status" value="1"/>
</dbReference>
<dbReference type="SMART" id="SM00382">
    <property type="entry name" value="AAA"/>
    <property type="match status" value="1"/>
</dbReference>
<comment type="caution">
    <text evidence="6">The sequence shown here is derived from an EMBL/GenBank/DDBJ whole genome shotgun (WGS) entry which is preliminary data.</text>
</comment>
<dbReference type="InterPro" id="IPR003439">
    <property type="entry name" value="ABC_transporter-like_ATP-bd"/>
</dbReference>
<evidence type="ECO:0000256" key="3">
    <source>
        <dbReference type="ARBA" id="ARBA00022741"/>
    </source>
</evidence>
<dbReference type="PANTHER" id="PTHR46743:SF2">
    <property type="entry name" value="TEICHOIC ACIDS EXPORT ATP-BINDING PROTEIN TAGH"/>
    <property type="match status" value="1"/>
</dbReference>
<proteinExistence type="inferred from homology"/>
<protein>
    <submittedName>
        <fullName evidence="6">ABC transporter ATP-binding protein</fullName>
    </submittedName>
</protein>
<name>A0A558GJN1_9CORY</name>
<comment type="similarity">
    <text evidence="1">Belongs to the ABC transporter superfamily.</text>
</comment>